<evidence type="ECO:0000313" key="2">
    <source>
        <dbReference type="EMBL" id="GAA1530716.1"/>
    </source>
</evidence>
<dbReference type="EMBL" id="BAAAOR010000028">
    <property type="protein sequence ID" value="GAA1530716.1"/>
    <property type="molecule type" value="Genomic_DNA"/>
</dbReference>
<reference evidence="2 3" key="1">
    <citation type="journal article" date="2019" name="Int. J. Syst. Evol. Microbiol.">
        <title>The Global Catalogue of Microorganisms (GCM) 10K type strain sequencing project: providing services to taxonomists for standard genome sequencing and annotation.</title>
        <authorList>
            <consortium name="The Broad Institute Genomics Platform"/>
            <consortium name="The Broad Institute Genome Sequencing Center for Infectious Disease"/>
            <person name="Wu L."/>
            <person name="Ma J."/>
        </authorList>
    </citation>
    <scope>NUCLEOTIDE SEQUENCE [LARGE SCALE GENOMIC DNA]</scope>
    <source>
        <strain evidence="2 3">JCM 14942</strain>
    </source>
</reference>
<protein>
    <submittedName>
        <fullName evidence="2">Uncharacterized protein</fullName>
    </submittedName>
</protein>
<name>A0ABN2AZE7_9ACTN</name>
<feature type="signal peptide" evidence="1">
    <location>
        <begin position="1"/>
        <end position="31"/>
    </location>
</feature>
<dbReference type="RefSeq" id="WP_141006527.1">
    <property type="nucleotide sequence ID" value="NZ_BAAAOR010000028.1"/>
</dbReference>
<proteinExistence type="predicted"/>
<keyword evidence="1" id="KW-0732">Signal</keyword>
<gene>
    <name evidence="2" type="ORF">GCM10009788_37510</name>
</gene>
<feature type="chain" id="PRO_5047395563" evidence="1">
    <location>
        <begin position="32"/>
        <end position="193"/>
    </location>
</feature>
<keyword evidence="3" id="KW-1185">Reference proteome</keyword>
<accession>A0ABN2AZE7</accession>
<organism evidence="2 3">
    <name type="scientific">Nocardioides humi</name>
    <dbReference type="NCBI Taxonomy" id="449461"/>
    <lineage>
        <taxon>Bacteria</taxon>
        <taxon>Bacillati</taxon>
        <taxon>Actinomycetota</taxon>
        <taxon>Actinomycetes</taxon>
        <taxon>Propionibacteriales</taxon>
        <taxon>Nocardioidaceae</taxon>
        <taxon>Nocardioides</taxon>
    </lineage>
</organism>
<evidence type="ECO:0000313" key="3">
    <source>
        <dbReference type="Proteomes" id="UP001500842"/>
    </source>
</evidence>
<dbReference type="Proteomes" id="UP001500842">
    <property type="component" value="Unassembled WGS sequence"/>
</dbReference>
<sequence>MTSAPRTVARLLVALACATGLVLTAPALASAADLVHVDPARDVVGGRLDSDTDRVTPSERGVDIRRVRISHGTDALVIRFRTRGPLPRKKFFLGATVRTPAGTFDVTYTKMFGAVYEMVTQDDQDIACTGFTTSLERKAVTFVVPTACLGTPPWVRVGVGAGVIRGKRLFADDGLRRGIDDEKLRLSRRIARG</sequence>
<evidence type="ECO:0000256" key="1">
    <source>
        <dbReference type="SAM" id="SignalP"/>
    </source>
</evidence>
<comment type="caution">
    <text evidence="2">The sequence shown here is derived from an EMBL/GenBank/DDBJ whole genome shotgun (WGS) entry which is preliminary data.</text>
</comment>